<dbReference type="EC" id="1.3.3.15" evidence="5 11"/>
<evidence type="ECO:0000256" key="6">
    <source>
        <dbReference type="ARBA" id="ARBA00019046"/>
    </source>
</evidence>
<evidence type="ECO:0000256" key="4">
    <source>
        <dbReference type="ARBA" id="ARBA00008310"/>
    </source>
</evidence>
<evidence type="ECO:0000256" key="9">
    <source>
        <dbReference type="ARBA" id="ARBA00023002"/>
    </source>
</evidence>
<dbReference type="RefSeq" id="WP_404316717.1">
    <property type="nucleotide sequence ID" value="NZ_JAUIYO010000005.1"/>
</dbReference>
<dbReference type="EMBL" id="JAUIYO010000005">
    <property type="protein sequence ID" value="MFK2825853.1"/>
    <property type="molecule type" value="Genomic_DNA"/>
</dbReference>
<keyword evidence="14" id="KW-1185">Reference proteome</keyword>
<name>A0ABW8I8Q5_9BACI</name>
<dbReference type="Gene3D" id="3.50.50.60">
    <property type="entry name" value="FAD/NAD(P)-binding domain"/>
    <property type="match status" value="1"/>
</dbReference>
<comment type="similarity">
    <text evidence="4 11">Belongs to the protoporphyrinogen/coproporphyrinogen oxidase family. Coproporphyrinogen III oxidase subfamily.</text>
</comment>
<reference evidence="13 14" key="1">
    <citation type="submission" date="2023-07" db="EMBL/GenBank/DDBJ databases">
        <title>Bacillus lucianemedeirus sp. nov, a new species isolated from an immunobiological production facility.</title>
        <authorList>
            <person name="Costa L.V."/>
            <person name="Miranda R.V.S.L."/>
            <person name="Brandao M.L.L."/>
            <person name="Reis C.M.F."/>
            <person name="Frazao A.M."/>
            <person name="Cruz F.V."/>
            <person name="Baio P.V.P."/>
            <person name="Veras J.F.C."/>
            <person name="Ramos J.N."/>
            <person name="Vieira V."/>
        </authorList>
    </citation>
    <scope>NUCLEOTIDE SEQUENCE [LARGE SCALE GENOMIC DNA]</scope>
    <source>
        <strain evidence="13 14">B190/17</strain>
    </source>
</reference>
<evidence type="ECO:0000256" key="11">
    <source>
        <dbReference type="RuleBase" id="RU364052"/>
    </source>
</evidence>
<dbReference type="Proteomes" id="UP001619911">
    <property type="component" value="Unassembled WGS sequence"/>
</dbReference>
<keyword evidence="9 11" id="KW-0560">Oxidoreductase</keyword>
<dbReference type="GO" id="GO:0004729">
    <property type="term" value="F:oxygen-dependent protoporphyrinogen oxidase activity"/>
    <property type="evidence" value="ECO:0007669"/>
    <property type="project" value="UniProtKB-EC"/>
</dbReference>
<keyword evidence="10 11" id="KW-0350">Heme biosynthesis</keyword>
<dbReference type="InterPro" id="IPR050464">
    <property type="entry name" value="Zeta_carotene_desat/Oxidored"/>
</dbReference>
<protein>
    <recommendedName>
        <fullName evidence="6 11">Coproporphyrinogen III oxidase</fullName>
        <ecNumber evidence="5 11">1.3.3.15</ecNumber>
    </recommendedName>
</protein>
<comment type="subcellular location">
    <subcellularLocation>
        <location evidence="11">Cytoplasm</location>
    </subcellularLocation>
</comment>
<keyword evidence="11" id="KW-0963">Cytoplasm</keyword>
<evidence type="ECO:0000313" key="14">
    <source>
        <dbReference type="Proteomes" id="UP001619911"/>
    </source>
</evidence>
<proteinExistence type="inferred from homology"/>
<dbReference type="Gene3D" id="3.90.660.20">
    <property type="entry name" value="Protoporphyrinogen oxidase, mitochondrial, domain 2"/>
    <property type="match status" value="1"/>
</dbReference>
<evidence type="ECO:0000313" key="13">
    <source>
        <dbReference type="EMBL" id="MFK2825853.1"/>
    </source>
</evidence>
<dbReference type="Pfam" id="PF01593">
    <property type="entry name" value="Amino_oxidase"/>
    <property type="match status" value="1"/>
</dbReference>
<sequence length="473" mass="52047">MLGETKKVVVVGGGITGLTAAYYLQKAAKTSQLPVAVTLIEASPRLGGKIQTVKKDGFIIEKGPDSFLTRKESVIRLIRETGLSGQLVNHLIGRSYALVNGQLHAIPEGSAMGIPTQMMPFLKTDLFSVSGKVRAGLDFLLPRSAMKNDDSLGRFFRRRLGGEIVENLIEPLLSVMYAGDIDKLSLMATFPQLHEIEQKYRSLILGMRKKTPDFVHQENSALATLEGGLGELVKGVEEQLDQGTVLKGTRVEKIVQRDDGKFNLSLNSGQQLLADSVIISTPHFTLPSMMPQCRFFDELQEMPAISVAAVHMAFHAEDVSWNMDGAGFVVSRNSDYTITSCTWMNKKWPHTAPVGKVLLRCYVGGAGDEAIVDLSDAEIEQIVLDDLKKTMSISSKPEFTIVSRWKKAMPQYTMGHTKRIEAIEAHIQEELPGLFIGGSSFRGISLPDCIEQGEEAARKTLAFLNDPNEKRLL</sequence>
<dbReference type="NCBIfam" id="TIGR00562">
    <property type="entry name" value="proto_IX_ox"/>
    <property type="match status" value="1"/>
</dbReference>
<accession>A0ABW8I8Q5</accession>
<keyword evidence="7 11" id="KW-0285">Flavoprotein</keyword>
<comment type="pathway">
    <text evidence="3 11">Porphyrin-containing compound metabolism; protoheme biosynthesis.</text>
</comment>
<evidence type="ECO:0000256" key="3">
    <source>
        <dbReference type="ARBA" id="ARBA00004744"/>
    </source>
</evidence>
<dbReference type="SUPFAM" id="SSF54373">
    <property type="entry name" value="FAD-linked reductases, C-terminal domain"/>
    <property type="match status" value="1"/>
</dbReference>
<comment type="function">
    <text evidence="11">Involved in coproporphyrin-dependent heme b biosynthesis. Catalyzes the oxidation of coproporphyrinogen III to coproporphyrin III.</text>
</comment>
<evidence type="ECO:0000256" key="5">
    <source>
        <dbReference type="ARBA" id="ARBA00012402"/>
    </source>
</evidence>
<dbReference type="PANTHER" id="PTHR42923:SF3">
    <property type="entry name" value="PROTOPORPHYRINOGEN OXIDASE"/>
    <property type="match status" value="1"/>
</dbReference>
<dbReference type="InterPro" id="IPR004572">
    <property type="entry name" value="Protoporphyrinogen_oxidase"/>
</dbReference>
<dbReference type="SUPFAM" id="SSF51905">
    <property type="entry name" value="FAD/NAD(P)-binding domain"/>
    <property type="match status" value="1"/>
</dbReference>
<evidence type="ECO:0000256" key="2">
    <source>
        <dbReference type="ARBA" id="ARBA00001974"/>
    </source>
</evidence>
<dbReference type="InterPro" id="IPR002937">
    <property type="entry name" value="Amino_oxidase"/>
</dbReference>
<organism evidence="13 14">
    <name type="scientific">Bacillus lumedeiriae</name>
    <dbReference type="NCBI Taxonomy" id="3058829"/>
    <lineage>
        <taxon>Bacteria</taxon>
        <taxon>Bacillati</taxon>
        <taxon>Bacillota</taxon>
        <taxon>Bacilli</taxon>
        <taxon>Bacillales</taxon>
        <taxon>Bacillaceae</taxon>
        <taxon>Bacillus</taxon>
    </lineage>
</organism>
<evidence type="ECO:0000256" key="1">
    <source>
        <dbReference type="ARBA" id="ARBA00001755"/>
    </source>
</evidence>
<comment type="caution">
    <text evidence="13">The sequence shown here is derived from an EMBL/GenBank/DDBJ whole genome shotgun (WGS) entry which is preliminary data.</text>
</comment>
<keyword evidence="8 11" id="KW-0274">FAD</keyword>
<dbReference type="NCBIfam" id="NF008845">
    <property type="entry name" value="PRK11883.1-5"/>
    <property type="match status" value="1"/>
</dbReference>
<dbReference type="PANTHER" id="PTHR42923">
    <property type="entry name" value="PROTOPORPHYRINOGEN OXIDASE"/>
    <property type="match status" value="1"/>
</dbReference>
<comment type="catalytic activity">
    <reaction evidence="1">
        <text>coproporphyrinogen III + 3 O2 = coproporphyrin III + 3 H2O2</text>
        <dbReference type="Rhea" id="RHEA:43436"/>
        <dbReference type="ChEBI" id="CHEBI:15379"/>
        <dbReference type="ChEBI" id="CHEBI:16240"/>
        <dbReference type="ChEBI" id="CHEBI:57309"/>
        <dbReference type="ChEBI" id="CHEBI:131725"/>
        <dbReference type="EC" id="1.3.3.15"/>
    </reaction>
    <physiologicalReaction direction="left-to-right" evidence="1">
        <dbReference type="Rhea" id="RHEA:43437"/>
    </physiologicalReaction>
</comment>
<dbReference type="InterPro" id="IPR036188">
    <property type="entry name" value="FAD/NAD-bd_sf"/>
</dbReference>
<dbReference type="Gene3D" id="1.10.3110.10">
    <property type="entry name" value="protoporphyrinogen ix oxidase, domain 3"/>
    <property type="match status" value="1"/>
</dbReference>
<comment type="cofactor">
    <cofactor evidence="2 11">
        <name>FAD</name>
        <dbReference type="ChEBI" id="CHEBI:57692"/>
    </cofactor>
</comment>
<evidence type="ECO:0000256" key="8">
    <source>
        <dbReference type="ARBA" id="ARBA00022827"/>
    </source>
</evidence>
<evidence type="ECO:0000259" key="12">
    <source>
        <dbReference type="Pfam" id="PF01593"/>
    </source>
</evidence>
<evidence type="ECO:0000256" key="7">
    <source>
        <dbReference type="ARBA" id="ARBA00022630"/>
    </source>
</evidence>
<gene>
    <name evidence="13" type="primary">hemY</name>
    <name evidence="13" type="ORF">QYG89_09235</name>
</gene>
<feature type="domain" description="Amine oxidase" evidence="12">
    <location>
        <begin position="15"/>
        <end position="459"/>
    </location>
</feature>
<evidence type="ECO:0000256" key="10">
    <source>
        <dbReference type="ARBA" id="ARBA00023133"/>
    </source>
</evidence>